<reference evidence="2 3" key="1">
    <citation type="submission" date="2022-01" db="EMBL/GenBank/DDBJ databases">
        <authorList>
            <person name="Xiong W."/>
            <person name="Schranz E."/>
        </authorList>
    </citation>
    <scope>NUCLEOTIDE SEQUENCE [LARGE SCALE GENOMIC DNA]</scope>
</reference>
<evidence type="ECO:0000313" key="3">
    <source>
        <dbReference type="Proteomes" id="UP001157418"/>
    </source>
</evidence>
<comment type="caution">
    <text evidence="2">The sequence shown here is derived from an EMBL/GenBank/DDBJ whole genome shotgun (WGS) entry which is preliminary data.</text>
</comment>
<keyword evidence="1" id="KW-0812">Transmembrane</keyword>
<evidence type="ECO:0000256" key="1">
    <source>
        <dbReference type="SAM" id="Phobius"/>
    </source>
</evidence>
<name>A0AAU9LDG9_9ASTR</name>
<feature type="transmembrane region" description="Helical" evidence="1">
    <location>
        <begin position="26"/>
        <end position="43"/>
    </location>
</feature>
<keyword evidence="1" id="KW-1133">Transmembrane helix</keyword>
<accession>A0AAU9LDG9</accession>
<dbReference type="AlphaFoldDB" id="A0AAU9LDG9"/>
<evidence type="ECO:0000313" key="2">
    <source>
        <dbReference type="EMBL" id="CAH1414053.1"/>
    </source>
</evidence>
<sequence length="73" mass="8321">MATDEESSLVDENQNGTQTLIHNREIYILIWVFLLFYLAYDAAQNLQKQLQEEQEATISGVADAVWCMDTHGS</sequence>
<gene>
    <name evidence="2" type="ORF">LVIROSA_LOCUS1988</name>
</gene>
<keyword evidence="1" id="KW-0472">Membrane</keyword>
<proteinExistence type="predicted"/>
<dbReference type="EMBL" id="CAKMRJ010000001">
    <property type="protein sequence ID" value="CAH1414053.1"/>
    <property type="molecule type" value="Genomic_DNA"/>
</dbReference>
<dbReference type="Proteomes" id="UP001157418">
    <property type="component" value="Unassembled WGS sequence"/>
</dbReference>
<protein>
    <submittedName>
        <fullName evidence="2">Uncharacterized protein</fullName>
    </submittedName>
</protein>
<keyword evidence="3" id="KW-1185">Reference proteome</keyword>
<organism evidence="2 3">
    <name type="scientific">Lactuca virosa</name>
    <dbReference type="NCBI Taxonomy" id="75947"/>
    <lineage>
        <taxon>Eukaryota</taxon>
        <taxon>Viridiplantae</taxon>
        <taxon>Streptophyta</taxon>
        <taxon>Embryophyta</taxon>
        <taxon>Tracheophyta</taxon>
        <taxon>Spermatophyta</taxon>
        <taxon>Magnoliopsida</taxon>
        <taxon>eudicotyledons</taxon>
        <taxon>Gunneridae</taxon>
        <taxon>Pentapetalae</taxon>
        <taxon>asterids</taxon>
        <taxon>campanulids</taxon>
        <taxon>Asterales</taxon>
        <taxon>Asteraceae</taxon>
        <taxon>Cichorioideae</taxon>
        <taxon>Cichorieae</taxon>
        <taxon>Lactucinae</taxon>
        <taxon>Lactuca</taxon>
    </lineage>
</organism>